<reference evidence="1" key="1">
    <citation type="journal article" date="2023" name="Int. J. Syst. Evol. Microbiol.">
        <title>Streptomyces meridianus sp. nov. isolated from brackish water of the Tagus estuary in Alcochete, Portugal.</title>
        <authorList>
            <person name="Santos J.D.N."/>
            <person name="Klimek D."/>
            <person name="Calusinska M."/>
            <person name="Lobo Da Cunha A."/>
            <person name="Catita J."/>
            <person name="Goncalves H."/>
            <person name="Gonzalez I."/>
            <person name="Reyes F."/>
            <person name="Lage O.M."/>
        </authorList>
    </citation>
    <scope>NUCLEOTIDE SEQUENCE</scope>
    <source>
        <strain evidence="1">MTZ3.1</strain>
    </source>
</reference>
<evidence type="ECO:0000313" key="2">
    <source>
        <dbReference type="Proteomes" id="UP001167160"/>
    </source>
</evidence>
<dbReference type="Proteomes" id="UP001167160">
    <property type="component" value="Unassembled WGS sequence"/>
</dbReference>
<keyword evidence="2" id="KW-1185">Reference proteome</keyword>
<sequence>MFFLRGPEEGLEDVVTLSAPYLDRRSVSLPAVKAAYQTYLAVQQPKVPAKTVEHTEFVRNGAWRTELSGWFRSPDAPDMEGVPEDASAVERAMDRVEEGFRVLCGSEPELAPLFDLVVNQVFVMTLPQEPGSGSSFDGVGLVYINPLPEWSTQDVIECLVHEFAHTLLYLDALRHTHHPDYRLLDMPENEAETAITGRRRSIFFAFQSFLIAAEILTVRHRHPEICPGVGIHGSTPEILATAKRTYDRCMAHPNLDALATPRLRALLSDARTRMQEIEQSM</sequence>
<evidence type="ECO:0000313" key="1">
    <source>
        <dbReference type="EMBL" id="MCM2579681.1"/>
    </source>
</evidence>
<dbReference type="EMBL" id="JAMQGM010000045">
    <property type="protein sequence ID" value="MCM2579681.1"/>
    <property type="molecule type" value="Genomic_DNA"/>
</dbReference>
<comment type="caution">
    <text evidence="1">The sequence shown here is derived from an EMBL/GenBank/DDBJ whole genome shotgun (WGS) entry which is preliminary data.</text>
</comment>
<organism evidence="1 2">
    <name type="scientific">Streptomyces meridianus</name>
    <dbReference type="NCBI Taxonomy" id="2938945"/>
    <lineage>
        <taxon>Bacteria</taxon>
        <taxon>Bacillati</taxon>
        <taxon>Actinomycetota</taxon>
        <taxon>Actinomycetes</taxon>
        <taxon>Kitasatosporales</taxon>
        <taxon>Streptomycetaceae</taxon>
        <taxon>Streptomyces</taxon>
    </lineage>
</organism>
<proteinExistence type="predicted"/>
<dbReference type="RefSeq" id="WP_251417789.1">
    <property type="nucleotide sequence ID" value="NZ_JAMQGM010000045.1"/>
</dbReference>
<name>A0ABT0XB13_9ACTN</name>
<gene>
    <name evidence="1" type="ORF">M1E25_20410</name>
</gene>
<evidence type="ECO:0008006" key="3">
    <source>
        <dbReference type="Google" id="ProtNLM"/>
    </source>
</evidence>
<accession>A0ABT0XB13</accession>
<protein>
    <recommendedName>
        <fullName evidence="3">HEXXH motif domain-containing protein</fullName>
    </recommendedName>
</protein>